<dbReference type="PROSITE" id="PS00061">
    <property type="entry name" value="ADH_SHORT"/>
    <property type="match status" value="1"/>
</dbReference>
<dbReference type="GO" id="GO:0047936">
    <property type="term" value="F:glucose 1-dehydrogenase [NAD(P)+] activity"/>
    <property type="evidence" value="ECO:0007669"/>
    <property type="project" value="UniProtKB-EC"/>
</dbReference>
<comment type="similarity">
    <text evidence="1">Belongs to the short-chain dehydrogenases/reductases (SDR) family.</text>
</comment>
<dbReference type="PANTHER" id="PTHR42760">
    <property type="entry name" value="SHORT-CHAIN DEHYDROGENASES/REDUCTASES FAMILY MEMBER"/>
    <property type="match status" value="1"/>
</dbReference>
<dbReference type="Pfam" id="PF13561">
    <property type="entry name" value="adh_short_C2"/>
    <property type="match status" value="1"/>
</dbReference>
<evidence type="ECO:0000313" key="3">
    <source>
        <dbReference type="Proteomes" id="UP000712673"/>
    </source>
</evidence>
<dbReference type="AlphaFoldDB" id="A0A937VXA6"/>
<dbReference type="NCBIfam" id="NF005559">
    <property type="entry name" value="PRK07231.1"/>
    <property type="match status" value="1"/>
</dbReference>
<dbReference type="Gene3D" id="3.40.50.720">
    <property type="entry name" value="NAD(P)-binding Rossmann-like Domain"/>
    <property type="match status" value="1"/>
</dbReference>
<dbReference type="InterPro" id="IPR036291">
    <property type="entry name" value="NAD(P)-bd_dom_sf"/>
</dbReference>
<name>A0A937VXA6_UNCTE</name>
<sequence>MARLENKAALVTGAGRGIGRAMAVRLAHEGAHVVAADIDVRLAEATAAEVVALGRKSLALQVDVVKAADIARMVQRSVEALGRIDILMNNAGVLRIQDLLDITEVDWDFVCNVNLKGAFFVLQAVARQMIQQGSGGKIVNTASISGKQPEPYFLHYGVSKAGVISLTKSAAVALGPYHINVNAVCPGTTVTDMSMMAMHARAERHQVSVEEEVQRRLASLPTGRRNQPEDIAAMAAFLASADADNITGQAYNVDGGAVMIA</sequence>
<gene>
    <name evidence="2" type="ORF">FJZ47_02910</name>
</gene>
<accession>A0A937VXA6</accession>
<dbReference type="InterPro" id="IPR002347">
    <property type="entry name" value="SDR_fam"/>
</dbReference>
<dbReference type="CDD" id="cd05233">
    <property type="entry name" value="SDR_c"/>
    <property type="match status" value="1"/>
</dbReference>
<protein>
    <submittedName>
        <fullName evidence="2">Glucose 1-dehydrogenase</fullName>
        <ecNumber evidence="2">1.1.1.47</ecNumber>
    </submittedName>
</protein>
<dbReference type="EMBL" id="VGLS01000049">
    <property type="protein sequence ID" value="MBM3222741.1"/>
    <property type="molecule type" value="Genomic_DNA"/>
</dbReference>
<dbReference type="PRINTS" id="PR00081">
    <property type="entry name" value="GDHRDH"/>
</dbReference>
<comment type="caution">
    <text evidence="2">The sequence shown here is derived from an EMBL/GenBank/DDBJ whole genome shotgun (WGS) entry which is preliminary data.</text>
</comment>
<organism evidence="2 3">
    <name type="scientific">Tectimicrobiota bacterium</name>
    <dbReference type="NCBI Taxonomy" id="2528274"/>
    <lineage>
        <taxon>Bacteria</taxon>
        <taxon>Pseudomonadati</taxon>
        <taxon>Nitrospinota/Tectimicrobiota group</taxon>
        <taxon>Candidatus Tectimicrobiota</taxon>
    </lineage>
</organism>
<dbReference type="FunFam" id="3.40.50.720:FF:000084">
    <property type="entry name" value="Short-chain dehydrogenase reductase"/>
    <property type="match status" value="1"/>
</dbReference>
<evidence type="ECO:0000256" key="1">
    <source>
        <dbReference type="ARBA" id="ARBA00006484"/>
    </source>
</evidence>
<dbReference type="Proteomes" id="UP000712673">
    <property type="component" value="Unassembled WGS sequence"/>
</dbReference>
<dbReference type="InterPro" id="IPR020904">
    <property type="entry name" value="Sc_DH/Rdtase_CS"/>
</dbReference>
<dbReference type="SUPFAM" id="SSF51735">
    <property type="entry name" value="NAD(P)-binding Rossmann-fold domains"/>
    <property type="match status" value="1"/>
</dbReference>
<evidence type="ECO:0000313" key="2">
    <source>
        <dbReference type="EMBL" id="MBM3222741.1"/>
    </source>
</evidence>
<dbReference type="EC" id="1.1.1.47" evidence="2"/>
<reference evidence="2" key="1">
    <citation type="submission" date="2019-03" db="EMBL/GenBank/DDBJ databases">
        <title>Lake Tanganyika Metagenome-Assembled Genomes (MAGs).</title>
        <authorList>
            <person name="Tran P."/>
        </authorList>
    </citation>
    <scope>NUCLEOTIDE SEQUENCE</scope>
    <source>
        <strain evidence="2">K_DeepCast_65m_m2_066</strain>
    </source>
</reference>
<dbReference type="PANTHER" id="PTHR42760:SF40">
    <property type="entry name" value="3-OXOACYL-[ACYL-CARRIER-PROTEIN] REDUCTASE, CHLOROPLASTIC"/>
    <property type="match status" value="1"/>
</dbReference>
<proteinExistence type="inferred from homology"/>
<dbReference type="PRINTS" id="PR00080">
    <property type="entry name" value="SDRFAMILY"/>
</dbReference>
<dbReference type="GO" id="GO:0030497">
    <property type="term" value="P:fatty acid elongation"/>
    <property type="evidence" value="ECO:0007669"/>
    <property type="project" value="TreeGrafter"/>
</dbReference>
<keyword evidence="2" id="KW-0560">Oxidoreductase</keyword>